<evidence type="ECO:0000313" key="2">
    <source>
        <dbReference type="Proteomes" id="UP000054217"/>
    </source>
</evidence>
<dbReference type="HOGENOM" id="CLU_2050606_0_0_1"/>
<dbReference type="AlphaFoldDB" id="A0A0C3KMH7"/>
<dbReference type="Proteomes" id="UP000054217">
    <property type="component" value="Unassembled WGS sequence"/>
</dbReference>
<proteinExistence type="predicted"/>
<protein>
    <submittedName>
        <fullName evidence="1">Uncharacterized protein</fullName>
    </submittedName>
</protein>
<reference evidence="2" key="2">
    <citation type="submission" date="2015-01" db="EMBL/GenBank/DDBJ databases">
        <title>Evolutionary Origins and Diversification of the Mycorrhizal Mutualists.</title>
        <authorList>
            <consortium name="DOE Joint Genome Institute"/>
            <consortium name="Mycorrhizal Genomics Consortium"/>
            <person name="Kohler A."/>
            <person name="Kuo A."/>
            <person name="Nagy L.G."/>
            <person name="Floudas D."/>
            <person name="Copeland A."/>
            <person name="Barry K.W."/>
            <person name="Cichocki N."/>
            <person name="Veneault-Fourrey C."/>
            <person name="LaButti K."/>
            <person name="Lindquist E.A."/>
            <person name="Lipzen A."/>
            <person name="Lundell T."/>
            <person name="Morin E."/>
            <person name="Murat C."/>
            <person name="Riley R."/>
            <person name="Ohm R."/>
            <person name="Sun H."/>
            <person name="Tunlid A."/>
            <person name="Henrissat B."/>
            <person name="Grigoriev I.V."/>
            <person name="Hibbett D.S."/>
            <person name="Martin F."/>
        </authorList>
    </citation>
    <scope>NUCLEOTIDE SEQUENCE [LARGE SCALE GENOMIC DNA]</scope>
    <source>
        <strain evidence="2">Marx 270</strain>
    </source>
</reference>
<dbReference type="EMBL" id="KN831951">
    <property type="protein sequence ID" value="KIO10812.1"/>
    <property type="molecule type" value="Genomic_DNA"/>
</dbReference>
<gene>
    <name evidence="1" type="ORF">M404DRAFT_876743</name>
</gene>
<accession>A0A0C3KMH7</accession>
<organism evidence="1 2">
    <name type="scientific">Pisolithus tinctorius Marx 270</name>
    <dbReference type="NCBI Taxonomy" id="870435"/>
    <lineage>
        <taxon>Eukaryota</taxon>
        <taxon>Fungi</taxon>
        <taxon>Dikarya</taxon>
        <taxon>Basidiomycota</taxon>
        <taxon>Agaricomycotina</taxon>
        <taxon>Agaricomycetes</taxon>
        <taxon>Agaricomycetidae</taxon>
        <taxon>Boletales</taxon>
        <taxon>Sclerodermatineae</taxon>
        <taxon>Pisolithaceae</taxon>
        <taxon>Pisolithus</taxon>
    </lineage>
</organism>
<evidence type="ECO:0000313" key="1">
    <source>
        <dbReference type="EMBL" id="KIO10812.1"/>
    </source>
</evidence>
<reference evidence="1 2" key="1">
    <citation type="submission" date="2014-04" db="EMBL/GenBank/DDBJ databases">
        <authorList>
            <consortium name="DOE Joint Genome Institute"/>
            <person name="Kuo A."/>
            <person name="Kohler A."/>
            <person name="Costa M.D."/>
            <person name="Nagy L.G."/>
            <person name="Floudas D."/>
            <person name="Copeland A."/>
            <person name="Barry K.W."/>
            <person name="Cichocki N."/>
            <person name="Veneault-Fourrey C."/>
            <person name="LaButti K."/>
            <person name="Lindquist E.A."/>
            <person name="Lipzen A."/>
            <person name="Lundell T."/>
            <person name="Morin E."/>
            <person name="Murat C."/>
            <person name="Sun H."/>
            <person name="Tunlid A."/>
            <person name="Henrissat B."/>
            <person name="Grigoriev I.V."/>
            <person name="Hibbett D.S."/>
            <person name="Martin F."/>
            <person name="Nordberg H.P."/>
            <person name="Cantor M.N."/>
            <person name="Hua S.X."/>
        </authorList>
    </citation>
    <scope>NUCLEOTIDE SEQUENCE [LARGE SCALE GENOMIC DNA]</scope>
    <source>
        <strain evidence="1 2">Marx 270</strain>
    </source>
</reference>
<keyword evidence="2" id="KW-1185">Reference proteome</keyword>
<sequence length="120" mass="12972">MSSVVINFTCSVSTPTNRRNVSDPAADSVTMTSETTQAVAALFSLNRGYLDELARDRNPERGNADMVGHWRRRMGALAVALRRGGVAVARSLLVSRCCLSLSLSLWTSLSPQQCAGQFLP</sequence>
<dbReference type="InParanoid" id="A0A0C3KMH7"/>
<name>A0A0C3KMH7_PISTI</name>